<protein>
    <submittedName>
        <fullName evidence="1">Uncharacterized protein</fullName>
    </submittedName>
</protein>
<evidence type="ECO:0000313" key="2">
    <source>
        <dbReference type="Proteomes" id="UP000828390"/>
    </source>
</evidence>
<dbReference type="Proteomes" id="UP000828390">
    <property type="component" value="Unassembled WGS sequence"/>
</dbReference>
<name>A0A9D4EUN8_DREPO</name>
<comment type="caution">
    <text evidence="1">The sequence shown here is derived from an EMBL/GenBank/DDBJ whole genome shotgun (WGS) entry which is preliminary data.</text>
</comment>
<dbReference type="AlphaFoldDB" id="A0A9D4EUN8"/>
<evidence type="ECO:0000313" key="1">
    <source>
        <dbReference type="EMBL" id="KAH3786582.1"/>
    </source>
</evidence>
<reference evidence="1" key="1">
    <citation type="journal article" date="2019" name="bioRxiv">
        <title>The Genome of the Zebra Mussel, Dreissena polymorpha: A Resource for Invasive Species Research.</title>
        <authorList>
            <person name="McCartney M.A."/>
            <person name="Auch B."/>
            <person name="Kono T."/>
            <person name="Mallez S."/>
            <person name="Zhang Y."/>
            <person name="Obille A."/>
            <person name="Becker A."/>
            <person name="Abrahante J.E."/>
            <person name="Garbe J."/>
            <person name="Badalamenti J.P."/>
            <person name="Herman A."/>
            <person name="Mangelson H."/>
            <person name="Liachko I."/>
            <person name="Sullivan S."/>
            <person name="Sone E.D."/>
            <person name="Koren S."/>
            <person name="Silverstein K.A.T."/>
            <person name="Beckman K.B."/>
            <person name="Gohl D.M."/>
        </authorList>
    </citation>
    <scope>NUCLEOTIDE SEQUENCE</scope>
    <source>
        <strain evidence="1">Duluth1</strain>
        <tissue evidence="1">Whole animal</tissue>
    </source>
</reference>
<organism evidence="1 2">
    <name type="scientific">Dreissena polymorpha</name>
    <name type="common">Zebra mussel</name>
    <name type="synonym">Mytilus polymorpha</name>
    <dbReference type="NCBI Taxonomy" id="45954"/>
    <lineage>
        <taxon>Eukaryota</taxon>
        <taxon>Metazoa</taxon>
        <taxon>Spiralia</taxon>
        <taxon>Lophotrochozoa</taxon>
        <taxon>Mollusca</taxon>
        <taxon>Bivalvia</taxon>
        <taxon>Autobranchia</taxon>
        <taxon>Heteroconchia</taxon>
        <taxon>Euheterodonta</taxon>
        <taxon>Imparidentia</taxon>
        <taxon>Neoheterodontei</taxon>
        <taxon>Myida</taxon>
        <taxon>Dreissenoidea</taxon>
        <taxon>Dreissenidae</taxon>
        <taxon>Dreissena</taxon>
    </lineage>
</organism>
<keyword evidence="2" id="KW-1185">Reference proteome</keyword>
<gene>
    <name evidence="1" type="ORF">DPMN_164689</name>
</gene>
<reference evidence="1" key="2">
    <citation type="submission" date="2020-11" db="EMBL/GenBank/DDBJ databases">
        <authorList>
            <person name="McCartney M.A."/>
            <person name="Auch B."/>
            <person name="Kono T."/>
            <person name="Mallez S."/>
            <person name="Becker A."/>
            <person name="Gohl D.M."/>
            <person name="Silverstein K.A.T."/>
            <person name="Koren S."/>
            <person name="Bechman K.B."/>
            <person name="Herman A."/>
            <person name="Abrahante J.E."/>
            <person name="Garbe J."/>
        </authorList>
    </citation>
    <scope>NUCLEOTIDE SEQUENCE</scope>
    <source>
        <strain evidence="1">Duluth1</strain>
        <tissue evidence="1">Whole animal</tissue>
    </source>
</reference>
<sequence length="63" mass="7474">MRTQIYLLFCGNRRRCTRPRFALKHFVVVAINDDLHTHVQKAPIVERNVHGCTFDFLQALYRS</sequence>
<proteinExistence type="predicted"/>
<accession>A0A9D4EUN8</accession>
<dbReference type="EMBL" id="JAIWYP010000008">
    <property type="protein sequence ID" value="KAH3786582.1"/>
    <property type="molecule type" value="Genomic_DNA"/>
</dbReference>